<dbReference type="InterPro" id="IPR018711">
    <property type="entry name" value="NAGPA"/>
</dbReference>
<protein>
    <submittedName>
        <fullName evidence="3">Phosphodiester glycosidase family protein</fullName>
    </submittedName>
</protein>
<gene>
    <name evidence="3" type="ORF">IAB89_01385</name>
</gene>
<feature type="chain" id="PRO_5039093658" evidence="1">
    <location>
        <begin position="19"/>
        <end position="397"/>
    </location>
</feature>
<dbReference type="PANTHER" id="PTHR40446:SF2">
    <property type="entry name" value="N-ACETYLGLUCOSAMINE-1-PHOSPHODIESTER ALPHA-N-ACETYLGLUCOSAMINIDASE"/>
    <property type="match status" value="1"/>
</dbReference>
<reference evidence="3" key="1">
    <citation type="submission" date="2020-10" db="EMBL/GenBank/DDBJ databases">
        <authorList>
            <person name="Gilroy R."/>
        </authorList>
    </citation>
    <scope>NUCLEOTIDE SEQUENCE</scope>
    <source>
        <strain evidence="3">ChiSxjej1B13-7958</strain>
    </source>
</reference>
<keyword evidence="3" id="KW-0378">Hydrolase</keyword>
<evidence type="ECO:0000256" key="1">
    <source>
        <dbReference type="SAM" id="SignalP"/>
    </source>
</evidence>
<dbReference type="AlphaFoldDB" id="A0A9D1AKS4"/>
<evidence type="ECO:0000259" key="2">
    <source>
        <dbReference type="Pfam" id="PF09992"/>
    </source>
</evidence>
<evidence type="ECO:0000313" key="4">
    <source>
        <dbReference type="Proteomes" id="UP000824242"/>
    </source>
</evidence>
<reference evidence="3" key="2">
    <citation type="journal article" date="2021" name="PeerJ">
        <title>Extensive microbial diversity within the chicken gut microbiome revealed by metagenomics and culture.</title>
        <authorList>
            <person name="Gilroy R."/>
            <person name="Ravi A."/>
            <person name="Getino M."/>
            <person name="Pursley I."/>
            <person name="Horton D.L."/>
            <person name="Alikhan N.F."/>
            <person name="Baker D."/>
            <person name="Gharbi K."/>
            <person name="Hall N."/>
            <person name="Watson M."/>
            <person name="Adriaenssens E.M."/>
            <person name="Foster-Nyarko E."/>
            <person name="Jarju S."/>
            <person name="Secka A."/>
            <person name="Antonio M."/>
            <person name="Oren A."/>
            <person name="Chaudhuri R.R."/>
            <person name="La Ragione R."/>
            <person name="Hildebrand F."/>
            <person name="Pallen M.J."/>
        </authorList>
    </citation>
    <scope>NUCLEOTIDE SEQUENCE</scope>
    <source>
        <strain evidence="3">ChiSxjej1B13-7958</strain>
    </source>
</reference>
<dbReference type="PANTHER" id="PTHR40446">
    <property type="entry name" value="N-ACETYLGLUCOSAMINE-1-PHOSPHODIESTER ALPHA-N-ACETYLGLUCOSAMINIDASE"/>
    <property type="match status" value="1"/>
</dbReference>
<feature type="signal peptide" evidence="1">
    <location>
        <begin position="1"/>
        <end position="18"/>
    </location>
</feature>
<sequence length="397" mass="42590">MRKKRWLSVLIAAGIVAAQCVLPVGDTGSAFVPQASAAFVSWSIQQTSDRELAPGLTQTEFTYTLGDMTSRYTTLTLKPDSEVELRPVMPWDGTSVGLQTVRNMANSAIVNGNNVVAAVNGDMYNMSTGEPWGVVIQDKNLVHGYNVAGRDWPFFGFTQEGKVLYGRYADYTQMWPQLTQAMGLHCVLVENQRNVCTDTSTTRAPRTAVGVKQDGSIFFLTADGRQDSSEGLSLTELADLMIKEGAVWAGNLDGGGSTTVVSREPGADALSVQNVPSDGSERRVANGWIFVAPGSPTQAQMTAAQNDLYGRVVSDTTRPFVLKPGSTYQFCMTLVSGSNPPNCITDDPEHYTVTYTGNSGRNYYYKITAKPGAAGANVYSTVPGADPVLQCKLLAAG</sequence>
<dbReference type="Proteomes" id="UP000824242">
    <property type="component" value="Unassembled WGS sequence"/>
</dbReference>
<proteinExistence type="predicted"/>
<keyword evidence="1" id="KW-0732">Signal</keyword>
<dbReference type="Pfam" id="PF09992">
    <property type="entry name" value="NAGPA"/>
    <property type="match status" value="1"/>
</dbReference>
<accession>A0A9D1AKS4</accession>
<keyword evidence="3" id="KW-0326">Glycosidase</keyword>
<dbReference type="EMBL" id="DVGZ01000014">
    <property type="protein sequence ID" value="HIR46301.1"/>
    <property type="molecule type" value="Genomic_DNA"/>
</dbReference>
<feature type="domain" description="Phosphodiester glycosidase" evidence="2">
    <location>
        <begin position="113"/>
        <end position="290"/>
    </location>
</feature>
<comment type="caution">
    <text evidence="3">The sequence shown here is derived from an EMBL/GenBank/DDBJ whole genome shotgun (WGS) entry which is preliminary data.</text>
</comment>
<dbReference type="GO" id="GO:0016798">
    <property type="term" value="F:hydrolase activity, acting on glycosyl bonds"/>
    <property type="evidence" value="ECO:0007669"/>
    <property type="project" value="UniProtKB-KW"/>
</dbReference>
<organism evidence="3 4">
    <name type="scientific">Candidatus Caccousia avicola</name>
    <dbReference type="NCBI Taxonomy" id="2840721"/>
    <lineage>
        <taxon>Bacteria</taxon>
        <taxon>Bacillati</taxon>
        <taxon>Bacillota</taxon>
        <taxon>Clostridia</taxon>
        <taxon>Eubacteriales</taxon>
        <taxon>Oscillospiraceae</taxon>
        <taxon>Oscillospiraceae incertae sedis</taxon>
        <taxon>Candidatus Caccousia</taxon>
    </lineage>
</organism>
<evidence type="ECO:0000313" key="3">
    <source>
        <dbReference type="EMBL" id="HIR46301.1"/>
    </source>
</evidence>
<name>A0A9D1AKS4_9FIRM</name>